<evidence type="ECO:0000256" key="1">
    <source>
        <dbReference type="ARBA" id="ARBA00009175"/>
    </source>
</evidence>
<evidence type="ECO:0000256" key="3">
    <source>
        <dbReference type="ARBA" id="ARBA00022729"/>
    </source>
</evidence>
<dbReference type="PIRSF" id="PIRSF004846">
    <property type="entry name" value="ModA"/>
    <property type="match status" value="1"/>
</dbReference>
<accession>A0A062XSF7</accession>
<evidence type="ECO:0000313" key="5">
    <source>
        <dbReference type="EMBL" id="KDA53768.1"/>
    </source>
</evidence>
<dbReference type="NCBIfam" id="TIGR01256">
    <property type="entry name" value="modA"/>
    <property type="match status" value="1"/>
</dbReference>
<evidence type="ECO:0008006" key="7">
    <source>
        <dbReference type="Google" id="ProtNLM"/>
    </source>
</evidence>
<dbReference type="PANTHER" id="PTHR30632:SF0">
    <property type="entry name" value="SULFATE-BINDING PROTEIN"/>
    <property type="match status" value="1"/>
</dbReference>
<dbReference type="SUPFAM" id="SSF53850">
    <property type="entry name" value="Periplasmic binding protein-like II"/>
    <property type="match status" value="1"/>
</dbReference>
<name>A0A062XSF7_9BACT</name>
<dbReference type="GO" id="GO:0015689">
    <property type="term" value="P:molybdate ion transport"/>
    <property type="evidence" value="ECO:0007669"/>
    <property type="project" value="InterPro"/>
</dbReference>
<proteinExistence type="inferred from homology"/>
<organism evidence="5 6">
    <name type="scientific">Thermoanaerobaculum aquaticum</name>
    <dbReference type="NCBI Taxonomy" id="1312852"/>
    <lineage>
        <taxon>Bacteria</taxon>
        <taxon>Pseudomonadati</taxon>
        <taxon>Acidobacteriota</taxon>
        <taxon>Thermoanaerobaculia</taxon>
        <taxon>Thermoanaerobaculales</taxon>
        <taxon>Thermoanaerobaculaceae</taxon>
        <taxon>Thermoanaerobaculum</taxon>
    </lineage>
</organism>
<keyword evidence="6" id="KW-1185">Reference proteome</keyword>
<reference evidence="5 6" key="1">
    <citation type="submission" date="2014-04" db="EMBL/GenBank/DDBJ databases">
        <title>The Genome Sequence of Thermoanaerobaculum aquaticum MP-01, The First Cultivated Group 23 Acidobacterium.</title>
        <authorList>
            <person name="Stamps B.W."/>
            <person name="Losey N.A."/>
            <person name="Lawson P.A."/>
            <person name="Stevenson B.S."/>
        </authorList>
    </citation>
    <scope>NUCLEOTIDE SEQUENCE [LARGE SCALE GENOMIC DNA]</scope>
    <source>
        <strain evidence="5 6">MP-01</strain>
    </source>
</reference>
<keyword evidence="2 4" id="KW-0479">Metal-binding</keyword>
<dbReference type="OrthoDB" id="9802127at2"/>
<sequence length="242" mass="26516">MLFALVLSLAAPPPELLVFAGAASKPVLDEAAVAIQQDLGIRLTFSYGGSGTVLSQMELAQKGDIYIPGSHDWLERAIERKLVDAKTRVDFVFLRPALLVLKGNPKNVRGLADLAREDIRAAVADPRTVCVGEYGEKVLQRAGQWERIMPRLGRAHSCEAVANLLGTKTVDAVLGWDVFVRWFPGEVEEVPLPPELTPEQASVAGAVSVFSKHPRKALEVLRWLAGPKGKAIWRKYGYRTEP</sequence>
<dbReference type="PANTHER" id="PTHR30632">
    <property type="entry name" value="MOLYBDATE-BINDING PERIPLASMIC PROTEIN"/>
    <property type="match status" value="1"/>
</dbReference>
<dbReference type="AlphaFoldDB" id="A0A062XSF7"/>
<dbReference type="RefSeq" id="WP_053335036.1">
    <property type="nucleotide sequence ID" value="NZ_JMFG01000017.1"/>
</dbReference>
<dbReference type="Pfam" id="PF13531">
    <property type="entry name" value="SBP_bac_11"/>
    <property type="match status" value="1"/>
</dbReference>
<dbReference type="InterPro" id="IPR005950">
    <property type="entry name" value="ModA"/>
</dbReference>
<keyword evidence="4" id="KW-0500">Molybdenum</keyword>
<feature type="binding site" evidence="4">
    <location>
        <position position="50"/>
    </location>
    <ligand>
        <name>molybdate</name>
        <dbReference type="ChEBI" id="CHEBI:36264"/>
    </ligand>
</feature>
<gene>
    <name evidence="5" type="ORF">EG19_02830</name>
</gene>
<evidence type="ECO:0000256" key="2">
    <source>
        <dbReference type="ARBA" id="ARBA00022723"/>
    </source>
</evidence>
<dbReference type="STRING" id="1312852.EG19_02830"/>
<evidence type="ECO:0000256" key="4">
    <source>
        <dbReference type="PIRSR" id="PIRSR004846-1"/>
    </source>
</evidence>
<dbReference type="InterPro" id="IPR050682">
    <property type="entry name" value="ModA/WtpA"/>
</dbReference>
<dbReference type="Gene3D" id="3.40.190.10">
    <property type="entry name" value="Periplasmic binding protein-like II"/>
    <property type="match status" value="2"/>
</dbReference>
<dbReference type="Proteomes" id="UP000027284">
    <property type="component" value="Unassembled WGS sequence"/>
</dbReference>
<dbReference type="GO" id="GO:0046872">
    <property type="term" value="F:metal ion binding"/>
    <property type="evidence" value="ECO:0007669"/>
    <property type="project" value="UniProtKB-KW"/>
</dbReference>
<comment type="caution">
    <text evidence="5">The sequence shown here is derived from an EMBL/GenBank/DDBJ whole genome shotgun (WGS) entry which is preliminary data.</text>
</comment>
<dbReference type="GO" id="GO:0030973">
    <property type="term" value="F:molybdate ion binding"/>
    <property type="evidence" value="ECO:0007669"/>
    <property type="project" value="TreeGrafter"/>
</dbReference>
<dbReference type="EMBL" id="JMFG01000017">
    <property type="protein sequence ID" value="KDA53768.1"/>
    <property type="molecule type" value="Genomic_DNA"/>
</dbReference>
<keyword evidence="3" id="KW-0732">Signal</keyword>
<comment type="similarity">
    <text evidence="1">Belongs to the bacterial solute-binding protein ModA family.</text>
</comment>
<evidence type="ECO:0000313" key="6">
    <source>
        <dbReference type="Proteomes" id="UP000027284"/>
    </source>
</evidence>
<protein>
    <recommendedName>
        <fullName evidence="7">Molybdate ABC transporter substrate-binding protein</fullName>
    </recommendedName>
</protein>